<feature type="transmembrane region" description="Helical" evidence="5">
    <location>
        <begin position="285"/>
        <end position="305"/>
    </location>
</feature>
<protein>
    <recommendedName>
        <fullName evidence="8">ABC transmembrane type-1 domain-containing protein</fullName>
    </recommendedName>
</protein>
<organism evidence="6 7">
    <name type="scientific">Paenibacillus ferrarius</name>
    <dbReference type="NCBI Taxonomy" id="1469647"/>
    <lineage>
        <taxon>Bacteria</taxon>
        <taxon>Bacillati</taxon>
        <taxon>Bacillota</taxon>
        <taxon>Bacilli</taxon>
        <taxon>Bacillales</taxon>
        <taxon>Paenibacillaceae</taxon>
        <taxon>Paenibacillus</taxon>
    </lineage>
</organism>
<sequence>MKMKRSSTAYYCSIALVVVILLVMIFGTWLKPHGITPTDKINMIQYQEDGKTRYSIPPYAPNSTFLLGTDHRGFDILSLLLNGLKYTLGIALVLTLARFLFALPWGLWSGMTGKGWGILKAMQWVVASVPAFIFLFPPLAGMYFGLRLDQWTKADPHYQILFFATFVSLVTFIGVFPLAHQMAERTRYYNDKLFIEASRLMGGSVIHRTLRHLVPCMRNEILFIFLSEFMQVLFLLGQLAVFNIVLGGTEAIGDADAGYSITITTSGEWLSMIAYGSRYIRLHPWIILSVGTSFAILFLSLQFFLSQLKRRYGTDRQLM</sequence>
<dbReference type="STRING" id="1469647.BC351_37910"/>
<evidence type="ECO:0000313" key="7">
    <source>
        <dbReference type="Proteomes" id="UP000190626"/>
    </source>
</evidence>
<evidence type="ECO:0000256" key="2">
    <source>
        <dbReference type="ARBA" id="ARBA00022692"/>
    </source>
</evidence>
<comment type="subcellular location">
    <subcellularLocation>
        <location evidence="1">Membrane</location>
        <topology evidence="1">Multi-pass membrane protein</topology>
    </subcellularLocation>
</comment>
<dbReference type="Gene3D" id="1.10.3720.10">
    <property type="entry name" value="MetI-like"/>
    <property type="match status" value="1"/>
</dbReference>
<evidence type="ECO:0008006" key="8">
    <source>
        <dbReference type="Google" id="ProtNLM"/>
    </source>
</evidence>
<evidence type="ECO:0000256" key="4">
    <source>
        <dbReference type="ARBA" id="ARBA00023136"/>
    </source>
</evidence>
<comment type="caution">
    <text evidence="6">The sequence shown here is derived from an EMBL/GenBank/DDBJ whole genome shotgun (WGS) entry which is preliminary data.</text>
</comment>
<evidence type="ECO:0000256" key="3">
    <source>
        <dbReference type="ARBA" id="ARBA00022989"/>
    </source>
</evidence>
<reference evidence="7" key="1">
    <citation type="submission" date="2016-07" db="EMBL/GenBank/DDBJ databases">
        <authorList>
            <person name="Florea S."/>
            <person name="Webb J.S."/>
            <person name="Jaromczyk J."/>
            <person name="Schardl C.L."/>
        </authorList>
    </citation>
    <scope>NUCLEOTIDE SEQUENCE [LARGE SCALE GENOMIC DNA]</scope>
    <source>
        <strain evidence="7">CY1</strain>
    </source>
</reference>
<dbReference type="GO" id="GO:0016020">
    <property type="term" value="C:membrane"/>
    <property type="evidence" value="ECO:0007669"/>
    <property type="project" value="UniProtKB-SubCell"/>
</dbReference>
<feature type="transmembrane region" description="Helical" evidence="5">
    <location>
        <begin position="9"/>
        <end position="30"/>
    </location>
</feature>
<dbReference type="PANTHER" id="PTHR43839">
    <property type="entry name" value="OPPC IN A BINDING PROTEIN-DEPENDENT TRANSPORT SYSTEM"/>
    <property type="match status" value="1"/>
</dbReference>
<dbReference type="AlphaFoldDB" id="A0A1V4HB01"/>
<dbReference type="EMBL" id="MBTG01000042">
    <property type="protein sequence ID" value="OPH49010.1"/>
    <property type="molecule type" value="Genomic_DNA"/>
</dbReference>
<dbReference type="PANTHER" id="PTHR43839:SF3">
    <property type="entry name" value="OLIGOPEPTIDE ABC TRANSPORTER, PERMEASE PROTEIN"/>
    <property type="match status" value="1"/>
</dbReference>
<evidence type="ECO:0000313" key="6">
    <source>
        <dbReference type="EMBL" id="OPH49010.1"/>
    </source>
</evidence>
<dbReference type="SUPFAM" id="SSF161098">
    <property type="entry name" value="MetI-like"/>
    <property type="match status" value="1"/>
</dbReference>
<evidence type="ECO:0000256" key="1">
    <source>
        <dbReference type="ARBA" id="ARBA00004141"/>
    </source>
</evidence>
<dbReference type="InterPro" id="IPR035906">
    <property type="entry name" value="MetI-like_sf"/>
</dbReference>
<feature type="transmembrane region" description="Helical" evidence="5">
    <location>
        <begin position="221"/>
        <end position="246"/>
    </location>
</feature>
<accession>A0A1V4HB01</accession>
<evidence type="ECO:0000256" key="5">
    <source>
        <dbReference type="SAM" id="Phobius"/>
    </source>
</evidence>
<feature type="transmembrane region" description="Helical" evidence="5">
    <location>
        <begin position="158"/>
        <end position="179"/>
    </location>
</feature>
<keyword evidence="2 5" id="KW-0812">Transmembrane</keyword>
<dbReference type="RefSeq" id="WP_079418662.1">
    <property type="nucleotide sequence ID" value="NZ_MBTG01000042.1"/>
</dbReference>
<proteinExistence type="predicted"/>
<keyword evidence="7" id="KW-1185">Reference proteome</keyword>
<keyword evidence="4 5" id="KW-0472">Membrane</keyword>
<dbReference type="OrthoDB" id="9814383at2"/>
<feature type="transmembrane region" description="Helical" evidence="5">
    <location>
        <begin position="121"/>
        <end position="146"/>
    </location>
</feature>
<feature type="transmembrane region" description="Helical" evidence="5">
    <location>
        <begin position="86"/>
        <end position="109"/>
    </location>
</feature>
<gene>
    <name evidence="6" type="ORF">BC351_37910</name>
</gene>
<dbReference type="Proteomes" id="UP000190626">
    <property type="component" value="Unassembled WGS sequence"/>
</dbReference>
<keyword evidence="3 5" id="KW-1133">Transmembrane helix</keyword>
<name>A0A1V4HB01_9BACL</name>